<keyword evidence="4" id="KW-0812">Transmembrane</keyword>
<dbReference type="OrthoDB" id="248175at2"/>
<gene>
    <name evidence="6" type="primary">degQ_1</name>
    <name evidence="6" type="ORF">ETAA8_52930</name>
</gene>
<dbReference type="SUPFAM" id="SSF50494">
    <property type="entry name" value="Trypsin-like serine proteases"/>
    <property type="match status" value="1"/>
</dbReference>
<keyword evidence="7" id="KW-1185">Reference proteome</keyword>
<feature type="domain" description="PDZ" evidence="5">
    <location>
        <begin position="360"/>
        <end position="450"/>
    </location>
</feature>
<reference evidence="6 7" key="1">
    <citation type="submission" date="2019-02" db="EMBL/GenBank/DDBJ databases">
        <title>Deep-cultivation of Planctomycetes and their phenomic and genomic characterization uncovers novel biology.</title>
        <authorList>
            <person name="Wiegand S."/>
            <person name="Jogler M."/>
            <person name="Boedeker C."/>
            <person name="Pinto D."/>
            <person name="Vollmers J."/>
            <person name="Rivas-Marin E."/>
            <person name="Kohn T."/>
            <person name="Peeters S.H."/>
            <person name="Heuer A."/>
            <person name="Rast P."/>
            <person name="Oberbeckmann S."/>
            <person name="Bunk B."/>
            <person name="Jeske O."/>
            <person name="Meyerdierks A."/>
            <person name="Storesund J.E."/>
            <person name="Kallscheuer N."/>
            <person name="Luecker S."/>
            <person name="Lage O.M."/>
            <person name="Pohl T."/>
            <person name="Merkel B.J."/>
            <person name="Hornburger P."/>
            <person name="Mueller R.-W."/>
            <person name="Bruemmer F."/>
            <person name="Labrenz M."/>
            <person name="Spormann A.M."/>
            <person name="Op den Camp H."/>
            <person name="Overmann J."/>
            <person name="Amann R."/>
            <person name="Jetten M.S.M."/>
            <person name="Mascher T."/>
            <person name="Medema M.H."/>
            <person name="Devos D.P."/>
            <person name="Kaster A.-K."/>
            <person name="Ovreas L."/>
            <person name="Rohde M."/>
            <person name="Galperin M.Y."/>
            <person name="Jogler C."/>
        </authorList>
    </citation>
    <scope>NUCLEOTIDE SEQUENCE [LARGE SCALE GENOMIC DNA]</scope>
    <source>
        <strain evidence="6 7">ETA_A8</strain>
    </source>
</reference>
<organism evidence="6 7">
    <name type="scientific">Anatilimnocola aggregata</name>
    <dbReference type="NCBI Taxonomy" id="2528021"/>
    <lineage>
        <taxon>Bacteria</taxon>
        <taxon>Pseudomonadati</taxon>
        <taxon>Planctomycetota</taxon>
        <taxon>Planctomycetia</taxon>
        <taxon>Pirellulales</taxon>
        <taxon>Pirellulaceae</taxon>
        <taxon>Anatilimnocola</taxon>
    </lineage>
</organism>
<dbReference type="Gene3D" id="2.30.42.10">
    <property type="match status" value="1"/>
</dbReference>
<evidence type="ECO:0000313" key="6">
    <source>
        <dbReference type="EMBL" id="QDU30174.1"/>
    </source>
</evidence>
<dbReference type="KEGG" id="aagg:ETAA8_52930"/>
<proteinExistence type="predicted"/>
<feature type="compositionally biased region" description="Low complexity" evidence="3">
    <location>
        <begin position="18"/>
        <end position="27"/>
    </location>
</feature>
<dbReference type="AlphaFoldDB" id="A0A517YIY2"/>
<dbReference type="PANTHER" id="PTHR43343:SF3">
    <property type="entry name" value="PROTEASE DO-LIKE 8, CHLOROPLASTIC"/>
    <property type="match status" value="1"/>
</dbReference>
<dbReference type="InterPro" id="IPR036034">
    <property type="entry name" value="PDZ_sf"/>
</dbReference>
<dbReference type="Pfam" id="PF13180">
    <property type="entry name" value="PDZ_2"/>
    <property type="match status" value="1"/>
</dbReference>
<dbReference type="Pfam" id="PF13365">
    <property type="entry name" value="Trypsin_2"/>
    <property type="match status" value="1"/>
</dbReference>
<dbReference type="RefSeq" id="WP_145095218.1">
    <property type="nucleotide sequence ID" value="NZ_CP036274.1"/>
</dbReference>
<keyword evidence="4" id="KW-1133">Transmembrane helix</keyword>
<feature type="compositionally biased region" description="Basic and acidic residues" evidence="3">
    <location>
        <begin position="58"/>
        <end position="74"/>
    </location>
</feature>
<accession>A0A517YIY2</accession>
<dbReference type="Proteomes" id="UP000315017">
    <property type="component" value="Chromosome"/>
</dbReference>
<dbReference type="PRINTS" id="PR00834">
    <property type="entry name" value="PROTEASES2C"/>
</dbReference>
<feature type="region of interest" description="Disordered" evidence="3">
    <location>
        <begin position="1"/>
        <end position="27"/>
    </location>
</feature>
<dbReference type="GO" id="GO:0006508">
    <property type="term" value="P:proteolysis"/>
    <property type="evidence" value="ECO:0007669"/>
    <property type="project" value="UniProtKB-KW"/>
</dbReference>
<evidence type="ECO:0000256" key="4">
    <source>
        <dbReference type="SAM" id="Phobius"/>
    </source>
</evidence>
<dbReference type="Gene3D" id="2.40.10.120">
    <property type="match status" value="1"/>
</dbReference>
<protein>
    <submittedName>
        <fullName evidence="6">Periplasmic pH-dependent serine endoprotease DegQ</fullName>
        <ecNumber evidence="6">3.4.21.107</ecNumber>
    </submittedName>
</protein>
<feature type="region of interest" description="Disordered" evidence="3">
    <location>
        <begin position="45"/>
        <end position="74"/>
    </location>
</feature>
<dbReference type="SUPFAM" id="SSF50156">
    <property type="entry name" value="PDZ domain-like"/>
    <property type="match status" value="1"/>
</dbReference>
<dbReference type="InterPro" id="IPR001478">
    <property type="entry name" value="PDZ"/>
</dbReference>
<dbReference type="EC" id="3.4.21.107" evidence="6"/>
<keyword evidence="2 6" id="KW-0378">Hydrolase</keyword>
<evidence type="ECO:0000256" key="3">
    <source>
        <dbReference type="SAM" id="MobiDB-lite"/>
    </source>
</evidence>
<feature type="transmembrane region" description="Helical" evidence="4">
    <location>
        <begin position="91"/>
        <end position="109"/>
    </location>
</feature>
<keyword evidence="4" id="KW-0472">Membrane</keyword>
<dbReference type="InterPro" id="IPR051201">
    <property type="entry name" value="Chloro_Bact_Ser_Proteases"/>
</dbReference>
<evidence type="ECO:0000256" key="1">
    <source>
        <dbReference type="ARBA" id="ARBA00022670"/>
    </source>
</evidence>
<evidence type="ECO:0000313" key="7">
    <source>
        <dbReference type="Proteomes" id="UP000315017"/>
    </source>
</evidence>
<dbReference type="EMBL" id="CP036274">
    <property type="protein sequence ID" value="QDU30174.1"/>
    <property type="molecule type" value="Genomic_DNA"/>
</dbReference>
<dbReference type="InterPro" id="IPR009003">
    <property type="entry name" value="Peptidase_S1_PA"/>
</dbReference>
<sequence length="466" mass="50226">MDNVLNDPERSGNRRAPESALAEELSPAERNSLVERLKVLPPLNALPERSTSSAAGKESAKWHSDETELAESEARPGIRDELRIRLAWAKLLWLLTFLGVLLGVTYLVPNMVEQIQYASARGKQRAEHELAKEELKDQPLAQLSRASQLVSQRVGPSVVHITAQTNMNKVAIAGGPLGGAWRIPHDGQGSGFVLDREGHIVTNHHVIDGAKEIEVFLSDGRRAMAQIIGQDRETDLALLKIDADGLIPADWGESDDAEVGSMVWAVGSPFGLQRSVTSGIISGKHRTGMSRSPYQDFLQTDAAVNPGNSGGPLVDIQGRVIGVNTAIVGDAYQGISFAIPSHIARQIITRLKTEGLVRRGWLGVELADVAIAATNLPTANSATPAAKGAMVLRVINTPKQPSPAYEAGIMEGDIVLSWDNREVTTPTELRQFVAQTKIGTRVKATVNRNGNLLELEVAVGERPAQL</sequence>
<feature type="compositionally biased region" description="Basic and acidic residues" evidence="3">
    <location>
        <begin position="7"/>
        <end position="17"/>
    </location>
</feature>
<evidence type="ECO:0000259" key="5">
    <source>
        <dbReference type="SMART" id="SM00228"/>
    </source>
</evidence>
<dbReference type="InterPro" id="IPR001940">
    <property type="entry name" value="Peptidase_S1C"/>
</dbReference>
<name>A0A517YIY2_9BACT</name>
<keyword evidence="1 6" id="KW-0645">Protease</keyword>
<evidence type="ECO:0000256" key="2">
    <source>
        <dbReference type="ARBA" id="ARBA00022801"/>
    </source>
</evidence>
<dbReference type="GO" id="GO:0004252">
    <property type="term" value="F:serine-type endopeptidase activity"/>
    <property type="evidence" value="ECO:0007669"/>
    <property type="project" value="InterPro"/>
</dbReference>
<dbReference type="SMART" id="SM00228">
    <property type="entry name" value="PDZ"/>
    <property type="match status" value="1"/>
</dbReference>
<dbReference type="PANTHER" id="PTHR43343">
    <property type="entry name" value="PEPTIDASE S12"/>
    <property type="match status" value="1"/>
</dbReference>